<sequence length="82" mass="8516">MSDAFSACALVPEACSTHAPSAAGPKFSRQESRSCREREACQRPVPHTGAAGHGAGTDFGGGDEELPLAFRAMRVAGCRRAP</sequence>
<comment type="caution">
    <text evidence="2">The sequence shown here is derived from an EMBL/GenBank/DDBJ whole genome shotgun (WGS) entry which is preliminary data.</text>
</comment>
<dbReference type="AlphaFoldDB" id="A0AAV7NQT6"/>
<evidence type="ECO:0000256" key="1">
    <source>
        <dbReference type="SAM" id="MobiDB-lite"/>
    </source>
</evidence>
<protein>
    <submittedName>
        <fullName evidence="2">Uncharacterized protein</fullName>
    </submittedName>
</protein>
<evidence type="ECO:0000313" key="2">
    <source>
        <dbReference type="EMBL" id="KAJ1116748.1"/>
    </source>
</evidence>
<feature type="region of interest" description="Disordered" evidence="1">
    <location>
        <begin position="17"/>
        <end position="62"/>
    </location>
</feature>
<accession>A0AAV7NQT6</accession>
<dbReference type="Proteomes" id="UP001066276">
    <property type="component" value="Chromosome 8"/>
</dbReference>
<organism evidence="2 3">
    <name type="scientific">Pleurodeles waltl</name>
    <name type="common">Iberian ribbed newt</name>
    <dbReference type="NCBI Taxonomy" id="8319"/>
    <lineage>
        <taxon>Eukaryota</taxon>
        <taxon>Metazoa</taxon>
        <taxon>Chordata</taxon>
        <taxon>Craniata</taxon>
        <taxon>Vertebrata</taxon>
        <taxon>Euteleostomi</taxon>
        <taxon>Amphibia</taxon>
        <taxon>Batrachia</taxon>
        <taxon>Caudata</taxon>
        <taxon>Salamandroidea</taxon>
        <taxon>Salamandridae</taxon>
        <taxon>Pleurodelinae</taxon>
        <taxon>Pleurodeles</taxon>
    </lineage>
</organism>
<proteinExistence type="predicted"/>
<feature type="compositionally biased region" description="Basic and acidic residues" evidence="1">
    <location>
        <begin position="28"/>
        <end position="41"/>
    </location>
</feature>
<dbReference type="EMBL" id="JANPWB010000012">
    <property type="protein sequence ID" value="KAJ1116748.1"/>
    <property type="molecule type" value="Genomic_DNA"/>
</dbReference>
<name>A0AAV7NQT6_PLEWA</name>
<evidence type="ECO:0000313" key="3">
    <source>
        <dbReference type="Proteomes" id="UP001066276"/>
    </source>
</evidence>
<reference evidence="2" key="1">
    <citation type="journal article" date="2022" name="bioRxiv">
        <title>Sequencing and chromosome-scale assembly of the giantPleurodeles waltlgenome.</title>
        <authorList>
            <person name="Brown T."/>
            <person name="Elewa A."/>
            <person name="Iarovenko S."/>
            <person name="Subramanian E."/>
            <person name="Araus A.J."/>
            <person name="Petzold A."/>
            <person name="Susuki M."/>
            <person name="Suzuki K.-i.T."/>
            <person name="Hayashi T."/>
            <person name="Toyoda A."/>
            <person name="Oliveira C."/>
            <person name="Osipova E."/>
            <person name="Leigh N.D."/>
            <person name="Simon A."/>
            <person name="Yun M.H."/>
        </authorList>
    </citation>
    <scope>NUCLEOTIDE SEQUENCE</scope>
    <source>
        <strain evidence="2">20211129_DDA</strain>
        <tissue evidence="2">Liver</tissue>
    </source>
</reference>
<keyword evidence="3" id="KW-1185">Reference proteome</keyword>
<gene>
    <name evidence="2" type="ORF">NDU88_004954</name>
</gene>
<feature type="compositionally biased region" description="Gly residues" evidence="1">
    <location>
        <begin position="51"/>
        <end position="60"/>
    </location>
</feature>